<name>A0A2N9AWR2_METEX</name>
<dbReference type="CDD" id="cd04301">
    <property type="entry name" value="NAT_SF"/>
    <property type="match status" value="1"/>
</dbReference>
<reference evidence="5" key="1">
    <citation type="submission" date="2017-10" db="EMBL/GenBank/DDBJ databases">
        <authorList>
            <person name="Regsiter A."/>
            <person name="William W."/>
        </authorList>
    </citation>
    <scope>NUCLEOTIDE SEQUENCE [LARGE SCALE GENOMIC DNA]</scope>
</reference>
<dbReference type="Proteomes" id="UP000233769">
    <property type="component" value="Chromosome tk0001"/>
</dbReference>
<dbReference type="InterPro" id="IPR050832">
    <property type="entry name" value="Bact_Acetyltransf"/>
</dbReference>
<dbReference type="PANTHER" id="PTHR43877">
    <property type="entry name" value="AMINOALKYLPHOSPHONATE N-ACETYLTRANSFERASE-RELATED-RELATED"/>
    <property type="match status" value="1"/>
</dbReference>
<evidence type="ECO:0000313" key="5">
    <source>
        <dbReference type="Proteomes" id="UP000233769"/>
    </source>
</evidence>
<organism evidence="4 5">
    <name type="scientific">Methylorubrum extorquens</name>
    <name type="common">Methylobacterium dichloromethanicum</name>
    <name type="synonym">Methylobacterium extorquens</name>
    <dbReference type="NCBI Taxonomy" id="408"/>
    <lineage>
        <taxon>Bacteria</taxon>
        <taxon>Pseudomonadati</taxon>
        <taxon>Pseudomonadota</taxon>
        <taxon>Alphaproteobacteria</taxon>
        <taxon>Hyphomicrobiales</taxon>
        <taxon>Methylobacteriaceae</taxon>
        <taxon>Methylorubrum</taxon>
    </lineage>
</organism>
<keyword evidence="2" id="KW-0012">Acyltransferase</keyword>
<evidence type="ECO:0000259" key="3">
    <source>
        <dbReference type="PROSITE" id="PS51186"/>
    </source>
</evidence>
<dbReference type="PROSITE" id="PS51186">
    <property type="entry name" value="GNAT"/>
    <property type="match status" value="1"/>
</dbReference>
<dbReference type="GO" id="GO:0016747">
    <property type="term" value="F:acyltransferase activity, transferring groups other than amino-acyl groups"/>
    <property type="evidence" value="ECO:0007669"/>
    <property type="project" value="InterPro"/>
</dbReference>
<protein>
    <submittedName>
        <fullName evidence="4">Putative Acetyltransferase</fullName>
    </submittedName>
</protein>
<dbReference type="SUPFAM" id="SSF55729">
    <property type="entry name" value="Acyl-CoA N-acyltransferases (Nat)"/>
    <property type="match status" value="1"/>
</dbReference>
<dbReference type="AlphaFoldDB" id="A0A2N9AWR2"/>
<sequence>MLLGSRYGLEIRSALPADAAGLAELLSASGHPVPSHVLAEQLEVLRYGHGTALLALEWGPPSGIVVLHWYPVLEQASPVAQITMLLVAPDGRRRGVGRQLLKAASQAARMAGCGTIQLLAATEETGLPEFCGATGFVPSAGCFVRPLRKKG</sequence>
<dbReference type="InterPro" id="IPR016181">
    <property type="entry name" value="Acyl_CoA_acyltransferase"/>
</dbReference>
<dbReference type="Pfam" id="PF00583">
    <property type="entry name" value="Acetyltransf_1"/>
    <property type="match status" value="1"/>
</dbReference>
<proteinExistence type="predicted"/>
<evidence type="ECO:0000256" key="1">
    <source>
        <dbReference type="ARBA" id="ARBA00022679"/>
    </source>
</evidence>
<dbReference type="Gene3D" id="3.40.630.30">
    <property type="match status" value="1"/>
</dbReference>
<accession>A0A2N9AWR2</accession>
<evidence type="ECO:0000256" key="2">
    <source>
        <dbReference type="ARBA" id="ARBA00023315"/>
    </source>
</evidence>
<keyword evidence="1 4" id="KW-0808">Transferase</keyword>
<gene>
    <name evidence="4" type="ORF">TK0001_5167</name>
</gene>
<dbReference type="InterPro" id="IPR000182">
    <property type="entry name" value="GNAT_dom"/>
</dbReference>
<feature type="domain" description="N-acetyltransferase" evidence="3">
    <location>
        <begin position="9"/>
        <end position="151"/>
    </location>
</feature>
<dbReference type="PANTHER" id="PTHR43877:SF1">
    <property type="entry name" value="ACETYLTRANSFERASE"/>
    <property type="match status" value="1"/>
</dbReference>
<evidence type="ECO:0000313" key="4">
    <source>
        <dbReference type="EMBL" id="SOR31743.1"/>
    </source>
</evidence>
<dbReference type="EMBL" id="LT962688">
    <property type="protein sequence ID" value="SOR31743.1"/>
    <property type="molecule type" value="Genomic_DNA"/>
</dbReference>